<dbReference type="OrthoDB" id="4829526at2"/>
<dbReference type="AlphaFoldDB" id="A0A1G9UDZ3"/>
<evidence type="ECO:0000256" key="1">
    <source>
        <dbReference type="SAM" id="MobiDB-lite"/>
    </source>
</evidence>
<dbReference type="Pfam" id="PF13828">
    <property type="entry name" value="DUF4190"/>
    <property type="match status" value="1"/>
</dbReference>
<evidence type="ECO:0000256" key="2">
    <source>
        <dbReference type="SAM" id="Phobius"/>
    </source>
</evidence>
<keyword evidence="2" id="KW-1133">Transmembrane helix</keyword>
<keyword evidence="2" id="KW-0812">Transmembrane</keyword>
<dbReference type="InterPro" id="IPR025241">
    <property type="entry name" value="DUF4190"/>
</dbReference>
<sequence length="136" mass="14282">MTNYDPNQNPGNNQGYPNNGQPPQYQGYPNNGQPPQYQGPNYNQPAGYGMNPMGMSTEKNNLGGWALGLGISSILCCGLFTGIPAIILGYLGMQAANEGRATNKGMSIAGIVLGGLSIVLTIIYWSTGLVGNVLNN</sequence>
<organism evidence="4 5">
    <name type="scientific">Actinomyces ruminicola</name>
    <dbReference type="NCBI Taxonomy" id="332524"/>
    <lineage>
        <taxon>Bacteria</taxon>
        <taxon>Bacillati</taxon>
        <taxon>Actinomycetota</taxon>
        <taxon>Actinomycetes</taxon>
        <taxon>Actinomycetales</taxon>
        <taxon>Actinomycetaceae</taxon>
        <taxon>Actinomyces</taxon>
    </lineage>
</organism>
<evidence type="ECO:0000313" key="4">
    <source>
        <dbReference type="EMBL" id="SDM58043.1"/>
    </source>
</evidence>
<feature type="domain" description="DUF4190" evidence="3">
    <location>
        <begin position="63"/>
        <end position="124"/>
    </location>
</feature>
<reference evidence="4 5" key="1">
    <citation type="submission" date="2016-10" db="EMBL/GenBank/DDBJ databases">
        <authorList>
            <person name="de Groot N.N."/>
        </authorList>
    </citation>
    <scope>NUCLEOTIDE SEQUENCE [LARGE SCALE GENOMIC DNA]</scope>
    <source>
        <strain evidence="4 5">KPR-7B</strain>
    </source>
</reference>
<name>A0A1G9UDZ3_9ACTO</name>
<evidence type="ECO:0000313" key="5">
    <source>
        <dbReference type="Proteomes" id="UP000199671"/>
    </source>
</evidence>
<accession>A0A1G9UDZ3</accession>
<feature type="transmembrane region" description="Helical" evidence="2">
    <location>
        <begin position="65"/>
        <end position="93"/>
    </location>
</feature>
<dbReference type="Proteomes" id="UP000199671">
    <property type="component" value="Unassembled WGS sequence"/>
</dbReference>
<feature type="transmembrane region" description="Helical" evidence="2">
    <location>
        <begin position="105"/>
        <end position="126"/>
    </location>
</feature>
<protein>
    <recommendedName>
        <fullName evidence="3">DUF4190 domain-containing protein</fullName>
    </recommendedName>
</protein>
<evidence type="ECO:0000259" key="3">
    <source>
        <dbReference type="Pfam" id="PF13828"/>
    </source>
</evidence>
<dbReference type="RefSeq" id="WP_092608827.1">
    <property type="nucleotide sequence ID" value="NZ_FNHU01000004.1"/>
</dbReference>
<feature type="region of interest" description="Disordered" evidence="1">
    <location>
        <begin position="1"/>
        <end position="53"/>
    </location>
</feature>
<keyword evidence="2" id="KW-0472">Membrane</keyword>
<feature type="compositionally biased region" description="Low complexity" evidence="1">
    <location>
        <begin position="1"/>
        <end position="45"/>
    </location>
</feature>
<dbReference type="EMBL" id="FNHU01000004">
    <property type="protein sequence ID" value="SDM58043.1"/>
    <property type="molecule type" value="Genomic_DNA"/>
</dbReference>
<gene>
    <name evidence="4" type="ORF">SAMN04487766_10459</name>
</gene>
<proteinExistence type="predicted"/>